<comment type="caution">
    <text evidence="6">The sequence shown here is derived from an EMBL/GenBank/DDBJ whole genome shotgun (WGS) entry which is preliminary data.</text>
</comment>
<dbReference type="PROSITE" id="PS50931">
    <property type="entry name" value="HTH_LYSR"/>
    <property type="match status" value="1"/>
</dbReference>
<dbReference type="Gene3D" id="3.40.190.290">
    <property type="match status" value="1"/>
</dbReference>
<dbReference type="Pfam" id="PF03466">
    <property type="entry name" value="LysR_substrate"/>
    <property type="match status" value="1"/>
</dbReference>
<dbReference type="RefSeq" id="WP_070048259.1">
    <property type="nucleotide sequence ID" value="NZ_CBCSDO010000001.1"/>
</dbReference>
<evidence type="ECO:0000313" key="6">
    <source>
        <dbReference type="EMBL" id="OEY68692.1"/>
    </source>
</evidence>
<evidence type="ECO:0000256" key="2">
    <source>
        <dbReference type="ARBA" id="ARBA00023015"/>
    </source>
</evidence>
<dbReference type="InterPro" id="IPR036390">
    <property type="entry name" value="WH_DNA-bd_sf"/>
</dbReference>
<gene>
    <name evidence="6" type="ORF">BI198_03240</name>
</gene>
<dbReference type="Pfam" id="PF00126">
    <property type="entry name" value="HTH_1"/>
    <property type="match status" value="1"/>
</dbReference>
<dbReference type="CDD" id="cd08415">
    <property type="entry name" value="PBP2_LysR_opines_like"/>
    <property type="match status" value="1"/>
</dbReference>
<dbReference type="GO" id="GO:0009089">
    <property type="term" value="P:lysine biosynthetic process via diaminopimelate"/>
    <property type="evidence" value="ECO:0007669"/>
    <property type="project" value="TreeGrafter"/>
</dbReference>
<keyword evidence="3" id="KW-0238">DNA-binding</keyword>
<dbReference type="SUPFAM" id="SSF53850">
    <property type="entry name" value="Periplasmic binding protein-like II"/>
    <property type="match status" value="1"/>
</dbReference>
<dbReference type="GO" id="GO:0043565">
    <property type="term" value="F:sequence-specific DNA binding"/>
    <property type="evidence" value="ECO:0007669"/>
    <property type="project" value="TreeGrafter"/>
</dbReference>
<feature type="domain" description="HTH lysR-type" evidence="5">
    <location>
        <begin position="2"/>
        <end position="59"/>
    </location>
</feature>
<dbReference type="OrthoDB" id="6624490at2"/>
<reference evidence="7" key="1">
    <citation type="submission" date="2016-09" db="EMBL/GenBank/DDBJ databases">
        <authorList>
            <person name="Wan X."/>
            <person name="Hou S."/>
        </authorList>
    </citation>
    <scope>NUCLEOTIDE SEQUENCE [LARGE SCALE GENOMIC DNA]</scope>
    <source>
        <strain evidence="7">KH87</strain>
    </source>
</reference>
<evidence type="ECO:0000256" key="4">
    <source>
        <dbReference type="ARBA" id="ARBA00023163"/>
    </source>
</evidence>
<organism evidence="6 7">
    <name type="scientific">Rheinheimera salexigens</name>
    <dbReference type="NCBI Taxonomy" id="1628148"/>
    <lineage>
        <taxon>Bacteria</taxon>
        <taxon>Pseudomonadati</taxon>
        <taxon>Pseudomonadota</taxon>
        <taxon>Gammaproteobacteria</taxon>
        <taxon>Chromatiales</taxon>
        <taxon>Chromatiaceae</taxon>
        <taxon>Rheinheimera</taxon>
    </lineage>
</organism>
<dbReference type="GO" id="GO:0010628">
    <property type="term" value="P:positive regulation of gene expression"/>
    <property type="evidence" value="ECO:0007669"/>
    <property type="project" value="TreeGrafter"/>
</dbReference>
<dbReference type="EMBL" id="MKEK01000001">
    <property type="protein sequence ID" value="OEY68692.1"/>
    <property type="molecule type" value="Genomic_DNA"/>
</dbReference>
<sequence>MLNLKSLQSFRAIMQTGSATAAAKQMGLTQPGISRLLASLEQSVGYALFYREHSRLIPTDEALRLRAEIELLLNNADRFLALARNLRKFDAGSLTIVAPASFSSGPLADAVASFMAVHPAVSISIDSQSPQQARELVAQRSIDCGFTQLPEQHPGLICYPILKSALVCAVPSQHPLAQQTSIQLAQLCSEPLVLLGKGRPSRQNLEQFFQSEGITPQVKIETHNIATACAYVKRQQGIAIINKILAEQYVDKDMRLIPLTNTISHEYGFIHSAHAPMSRLVKAFYQHCLNFFNTEEQ</sequence>
<accession>A0A1E7Q3C4</accession>
<evidence type="ECO:0000259" key="5">
    <source>
        <dbReference type="PROSITE" id="PS50931"/>
    </source>
</evidence>
<keyword evidence="2" id="KW-0805">Transcription regulation</keyword>
<evidence type="ECO:0000313" key="7">
    <source>
        <dbReference type="Proteomes" id="UP000242258"/>
    </source>
</evidence>
<dbReference type="InterPro" id="IPR005119">
    <property type="entry name" value="LysR_subst-bd"/>
</dbReference>
<dbReference type="InterPro" id="IPR037424">
    <property type="entry name" value="NocR_PBP2"/>
</dbReference>
<proteinExistence type="inferred from homology"/>
<dbReference type="PANTHER" id="PTHR30427">
    <property type="entry name" value="TRANSCRIPTIONAL ACTIVATOR PROTEIN LYSR"/>
    <property type="match status" value="1"/>
</dbReference>
<dbReference type="InterPro" id="IPR036388">
    <property type="entry name" value="WH-like_DNA-bd_sf"/>
</dbReference>
<keyword evidence="4" id="KW-0804">Transcription</keyword>
<dbReference type="PANTHER" id="PTHR30427:SF1">
    <property type="entry name" value="TRANSCRIPTIONAL ACTIVATOR PROTEIN LYSR"/>
    <property type="match status" value="1"/>
</dbReference>
<evidence type="ECO:0000256" key="1">
    <source>
        <dbReference type="ARBA" id="ARBA00009437"/>
    </source>
</evidence>
<keyword evidence="7" id="KW-1185">Reference proteome</keyword>
<name>A0A1E7Q3C4_9GAMM</name>
<protein>
    <submittedName>
        <fullName evidence="6">Transcriptional regulator</fullName>
    </submittedName>
</protein>
<dbReference type="Gene3D" id="1.10.10.10">
    <property type="entry name" value="Winged helix-like DNA-binding domain superfamily/Winged helix DNA-binding domain"/>
    <property type="match status" value="1"/>
</dbReference>
<evidence type="ECO:0000256" key="3">
    <source>
        <dbReference type="ARBA" id="ARBA00023125"/>
    </source>
</evidence>
<dbReference type="STRING" id="1628148.BI198_03240"/>
<dbReference type="SUPFAM" id="SSF46785">
    <property type="entry name" value="Winged helix' DNA-binding domain"/>
    <property type="match status" value="1"/>
</dbReference>
<comment type="similarity">
    <text evidence="1">Belongs to the LysR transcriptional regulatory family.</text>
</comment>
<dbReference type="InterPro" id="IPR000847">
    <property type="entry name" value="LysR_HTH_N"/>
</dbReference>
<dbReference type="AlphaFoldDB" id="A0A1E7Q3C4"/>
<dbReference type="PRINTS" id="PR00039">
    <property type="entry name" value="HTHLYSR"/>
</dbReference>
<dbReference type="GO" id="GO:0003700">
    <property type="term" value="F:DNA-binding transcription factor activity"/>
    <property type="evidence" value="ECO:0007669"/>
    <property type="project" value="InterPro"/>
</dbReference>
<dbReference type="Proteomes" id="UP000242258">
    <property type="component" value="Unassembled WGS sequence"/>
</dbReference>